<evidence type="ECO:0000313" key="5">
    <source>
        <dbReference type="Proteomes" id="UP000631114"/>
    </source>
</evidence>
<dbReference type="Gene3D" id="3.40.50.2000">
    <property type="entry name" value="Glycogen Phosphorylase B"/>
    <property type="match status" value="3"/>
</dbReference>
<accession>A0A835HQD3</accession>
<dbReference type="SUPFAM" id="SSF53756">
    <property type="entry name" value="UDP-Glycosyltransferase/glycogen phosphorylase"/>
    <property type="match status" value="1"/>
</dbReference>
<dbReference type="EMBL" id="JADFTS010000006">
    <property type="protein sequence ID" value="KAF9602412.1"/>
    <property type="molecule type" value="Genomic_DNA"/>
</dbReference>
<dbReference type="FunFam" id="3.40.50.2000:FF:000095">
    <property type="entry name" value="Glycosyltransferase"/>
    <property type="match status" value="1"/>
</dbReference>
<dbReference type="Proteomes" id="UP000631114">
    <property type="component" value="Unassembled WGS sequence"/>
</dbReference>
<dbReference type="Pfam" id="PF00201">
    <property type="entry name" value="UDPGT"/>
    <property type="match status" value="1"/>
</dbReference>
<keyword evidence="3" id="KW-0808">Transferase</keyword>
<dbReference type="PANTHER" id="PTHR48048">
    <property type="entry name" value="GLYCOSYLTRANSFERASE"/>
    <property type="match status" value="1"/>
</dbReference>
<comment type="caution">
    <text evidence="4">The sequence shown here is derived from an EMBL/GenBank/DDBJ whole genome shotgun (WGS) entry which is preliminary data.</text>
</comment>
<evidence type="ECO:0000313" key="4">
    <source>
        <dbReference type="EMBL" id="KAF9602412.1"/>
    </source>
</evidence>
<dbReference type="InterPro" id="IPR002213">
    <property type="entry name" value="UDP_glucos_trans"/>
</dbReference>
<evidence type="ECO:0000256" key="2">
    <source>
        <dbReference type="ARBA" id="ARBA00022676"/>
    </source>
</evidence>
<gene>
    <name evidence="4" type="ORF">IFM89_027541</name>
</gene>
<organism evidence="4 5">
    <name type="scientific">Coptis chinensis</name>
    <dbReference type="NCBI Taxonomy" id="261450"/>
    <lineage>
        <taxon>Eukaryota</taxon>
        <taxon>Viridiplantae</taxon>
        <taxon>Streptophyta</taxon>
        <taxon>Embryophyta</taxon>
        <taxon>Tracheophyta</taxon>
        <taxon>Spermatophyta</taxon>
        <taxon>Magnoliopsida</taxon>
        <taxon>Ranunculales</taxon>
        <taxon>Ranunculaceae</taxon>
        <taxon>Coptidoideae</taxon>
        <taxon>Coptis</taxon>
    </lineage>
</organism>
<comment type="similarity">
    <text evidence="1">Belongs to the UDP-glycosyltransferase family.</text>
</comment>
<evidence type="ECO:0000256" key="1">
    <source>
        <dbReference type="ARBA" id="ARBA00009995"/>
    </source>
</evidence>
<reference evidence="4 5" key="1">
    <citation type="submission" date="2020-10" db="EMBL/GenBank/DDBJ databases">
        <title>The Coptis chinensis genome and diversification of protoberbering-type alkaloids.</title>
        <authorList>
            <person name="Wang B."/>
            <person name="Shu S."/>
            <person name="Song C."/>
            <person name="Liu Y."/>
        </authorList>
    </citation>
    <scope>NUCLEOTIDE SEQUENCE [LARGE SCALE GENOMIC DNA]</scope>
    <source>
        <strain evidence="4">HL-2020</strain>
        <tissue evidence="4">Leaf</tissue>
    </source>
</reference>
<dbReference type="PANTHER" id="PTHR48048:SF30">
    <property type="entry name" value="GLYCOSYLTRANSFERASE"/>
    <property type="match status" value="1"/>
</dbReference>
<protein>
    <submittedName>
        <fullName evidence="4">Uncharacterized protein</fullName>
    </submittedName>
</protein>
<name>A0A835HQD3_9MAGN</name>
<dbReference type="OrthoDB" id="5835829at2759"/>
<evidence type="ECO:0000256" key="3">
    <source>
        <dbReference type="ARBA" id="ARBA00022679"/>
    </source>
</evidence>
<dbReference type="AlphaFoldDB" id="A0A835HQD3"/>
<dbReference type="GO" id="GO:0035251">
    <property type="term" value="F:UDP-glucosyltransferase activity"/>
    <property type="evidence" value="ECO:0007669"/>
    <property type="project" value="InterPro"/>
</dbReference>
<sequence length="422" mass="46626">MVNHTVVLYPSPAIGHLISAVELSKLILKHHPSLSITILITTPPYNTGSTAPYIKYVSQTCPLIHFYYLPIINLPSTNSPHNETLAFELLRLNNPLVHQALQSISHNSTVQSFIIDSFCTPALDIGINLNIPTFYFFTSGISALAHLLYFPTHTKKLDDQDTYLDFPGLPRISISDMPKPMLDRTDKVHEFILSTATHMPKSQGVIINSFESLEPRALKAISEGLCVPDAPKPPIYAIGPLIAANEGHECLSWLDAQPSQSVVFLCFGSLGLFSEAQLKEIAIGLENSGLRFLWVVRSPPTDDESKRFLAPAEPELDALLPSVLEAVCAGVPMIAWPLYAEQPLNKVIVVEEIKIALQVEQTEDGFVSANELEKRVRQLLESDQGKVVRERTIRICKEAKAAMSEGGSSLRALTELVESWKQ</sequence>
<dbReference type="InterPro" id="IPR050481">
    <property type="entry name" value="UDP-glycosyltransf_plant"/>
</dbReference>
<keyword evidence="5" id="KW-1185">Reference proteome</keyword>
<dbReference type="CDD" id="cd03784">
    <property type="entry name" value="GT1_Gtf-like"/>
    <property type="match status" value="1"/>
</dbReference>
<keyword evidence="2" id="KW-0328">Glycosyltransferase</keyword>
<proteinExistence type="inferred from homology"/>